<accession>H5XMI3</accession>
<dbReference type="PANTHER" id="PTHR46438:SF2">
    <property type="entry name" value="ALPHA_BETA-HYDROLASES SUPERFAMILY PROTEIN"/>
    <property type="match status" value="1"/>
</dbReference>
<dbReference type="Pfam" id="PF12697">
    <property type="entry name" value="Abhydrolase_6"/>
    <property type="match status" value="1"/>
</dbReference>
<dbReference type="Proteomes" id="UP000002791">
    <property type="component" value="Chromosome"/>
</dbReference>
<dbReference type="EMBL" id="CM001440">
    <property type="protein sequence ID" value="EHR59932.1"/>
    <property type="molecule type" value="Genomic_DNA"/>
</dbReference>
<dbReference type="HOGENOM" id="CLU_076356_0_0_11"/>
<evidence type="ECO:0000259" key="1">
    <source>
        <dbReference type="Pfam" id="PF12697"/>
    </source>
</evidence>
<dbReference type="InterPro" id="IPR029058">
    <property type="entry name" value="AB_hydrolase_fold"/>
</dbReference>
<gene>
    <name evidence="2" type="ORF">SaccyDRAFT_1019</name>
</gene>
<feature type="domain" description="AB hydrolase-1" evidence="1">
    <location>
        <begin position="45"/>
        <end position="291"/>
    </location>
</feature>
<keyword evidence="3" id="KW-1185">Reference proteome</keyword>
<dbReference type="InterPro" id="IPR000073">
    <property type="entry name" value="AB_hydrolase_1"/>
</dbReference>
<protein>
    <submittedName>
        <fullName evidence="2">Lysophospholipase</fullName>
    </submittedName>
</protein>
<name>H5XMI3_9PSEU</name>
<dbReference type="Gene3D" id="3.40.50.1820">
    <property type="entry name" value="alpha/beta hydrolase"/>
    <property type="match status" value="1"/>
</dbReference>
<evidence type="ECO:0000313" key="3">
    <source>
        <dbReference type="Proteomes" id="UP000002791"/>
    </source>
</evidence>
<organism evidence="2 3">
    <name type="scientific">Saccharomonospora cyanea NA-134</name>
    <dbReference type="NCBI Taxonomy" id="882082"/>
    <lineage>
        <taxon>Bacteria</taxon>
        <taxon>Bacillati</taxon>
        <taxon>Actinomycetota</taxon>
        <taxon>Actinomycetes</taxon>
        <taxon>Pseudonocardiales</taxon>
        <taxon>Pseudonocardiaceae</taxon>
        <taxon>Saccharomonospora</taxon>
    </lineage>
</organism>
<dbReference type="SUPFAM" id="SSF53474">
    <property type="entry name" value="alpha/beta-Hydrolases"/>
    <property type="match status" value="1"/>
</dbReference>
<sequence>MLEHYLACLPPRWRTTTRPTSSWWRWRDHDVHVATAGGVDAPARVVVLHGAGGHSAALWPYAGLLADRYDVRVVVPDLPGYGATRVPRRSGVRYDDWVALVSELLRAQRRDHDGPLVVVGASMGGMLAYDAATRTGLADHVVATCLLDPRDPVVRAHIGRWAWQGRLARPALRLAAGPLAAVTVPLRWLVDMPAIANDPALVELVLRDRRGGGTRLPLGFLRSYLDSAPVVEPEAATNGTLVLAHPTDDRWTPVEASLRFFRRLAVEAEHVPLEGAGHFPVEERAVGQLVDVFARWLRPRP</sequence>
<proteinExistence type="predicted"/>
<evidence type="ECO:0000313" key="2">
    <source>
        <dbReference type="EMBL" id="EHR59932.1"/>
    </source>
</evidence>
<dbReference type="STRING" id="882082.SaccyDRAFT_1019"/>
<dbReference type="PANTHER" id="PTHR46438">
    <property type="entry name" value="ALPHA/BETA-HYDROLASES SUPERFAMILY PROTEIN"/>
    <property type="match status" value="1"/>
</dbReference>
<dbReference type="RefSeq" id="WP_005454184.1">
    <property type="nucleotide sequence ID" value="NZ_CM001440.1"/>
</dbReference>
<reference evidence="2 3" key="1">
    <citation type="submission" date="2011-11" db="EMBL/GenBank/DDBJ databases">
        <title>The Noncontiguous Finished sequence of Saccharomonospora cyanea NA-134.</title>
        <authorList>
            <consortium name="US DOE Joint Genome Institute"/>
            <person name="Lucas S."/>
            <person name="Han J."/>
            <person name="Lapidus A."/>
            <person name="Cheng J.-F."/>
            <person name="Goodwin L."/>
            <person name="Pitluck S."/>
            <person name="Peters L."/>
            <person name="Ovchinnikova G."/>
            <person name="Lu M."/>
            <person name="Detter J.C."/>
            <person name="Han C."/>
            <person name="Tapia R."/>
            <person name="Land M."/>
            <person name="Hauser L."/>
            <person name="Kyrpides N."/>
            <person name="Ivanova N."/>
            <person name="Pagani I."/>
            <person name="Brambilla E.-M."/>
            <person name="Klenk H.-P."/>
            <person name="Woyke T."/>
        </authorList>
    </citation>
    <scope>NUCLEOTIDE SEQUENCE [LARGE SCALE GENOMIC DNA]</scope>
    <source>
        <strain evidence="2 3">NA-134</strain>
    </source>
</reference>
<dbReference type="eggNOG" id="COG2267">
    <property type="taxonomic scope" value="Bacteria"/>
</dbReference>
<dbReference type="AlphaFoldDB" id="H5XMI3"/>
<dbReference type="GO" id="GO:0003824">
    <property type="term" value="F:catalytic activity"/>
    <property type="evidence" value="ECO:0007669"/>
    <property type="project" value="UniProtKB-ARBA"/>
</dbReference>
<dbReference type="OrthoDB" id="1376138at2"/>
<dbReference type="PRINTS" id="PR00111">
    <property type="entry name" value="ABHYDROLASE"/>
</dbReference>